<evidence type="ECO:0000256" key="1">
    <source>
        <dbReference type="ARBA" id="ARBA00001947"/>
    </source>
</evidence>
<dbReference type="InterPro" id="IPR051453">
    <property type="entry name" value="MBL_Glyoxalase_II"/>
</dbReference>
<organism evidence="6 7">
    <name type="scientific">Clostridium drakei</name>
    <dbReference type="NCBI Taxonomy" id="332101"/>
    <lineage>
        <taxon>Bacteria</taxon>
        <taxon>Bacillati</taxon>
        <taxon>Bacillota</taxon>
        <taxon>Clostridia</taxon>
        <taxon>Eubacteriales</taxon>
        <taxon>Clostridiaceae</taxon>
        <taxon>Clostridium</taxon>
    </lineage>
</organism>
<keyword evidence="3 6" id="KW-0378">Hydrolase</keyword>
<evidence type="ECO:0000256" key="4">
    <source>
        <dbReference type="ARBA" id="ARBA00022833"/>
    </source>
</evidence>
<protein>
    <submittedName>
        <fullName evidence="6">MBL fold metallo-hydrolase</fullName>
    </submittedName>
</protein>
<evidence type="ECO:0000256" key="2">
    <source>
        <dbReference type="ARBA" id="ARBA00022723"/>
    </source>
</evidence>
<evidence type="ECO:0000313" key="6">
    <source>
        <dbReference type="EMBL" id="AWI06814.1"/>
    </source>
</evidence>
<dbReference type="PANTHER" id="PTHR46233:SF3">
    <property type="entry name" value="HYDROXYACYLGLUTATHIONE HYDROLASE GLOC"/>
    <property type="match status" value="1"/>
</dbReference>
<dbReference type="KEGG" id="cdrk:B9W14_20710"/>
<dbReference type="CDD" id="cd06262">
    <property type="entry name" value="metallo-hydrolase-like_MBL-fold"/>
    <property type="match status" value="1"/>
</dbReference>
<dbReference type="EMBL" id="CP020953">
    <property type="protein sequence ID" value="AWI06814.1"/>
    <property type="molecule type" value="Genomic_DNA"/>
</dbReference>
<proteinExistence type="predicted"/>
<dbReference type="SMART" id="SM00849">
    <property type="entry name" value="Lactamase_B"/>
    <property type="match status" value="1"/>
</dbReference>
<feature type="domain" description="Metallo-beta-lactamase" evidence="5">
    <location>
        <begin position="14"/>
        <end position="185"/>
    </location>
</feature>
<name>A0A2U8DX21_9CLOT</name>
<keyword evidence="4" id="KW-0862">Zinc</keyword>
<dbReference type="Pfam" id="PF00753">
    <property type="entry name" value="Lactamase_B"/>
    <property type="match status" value="1"/>
</dbReference>
<evidence type="ECO:0000259" key="5">
    <source>
        <dbReference type="SMART" id="SM00849"/>
    </source>
</evidence>
<dbReference type="Proteomes" id="UP000244910">
    <property type="component" value="Chromosome"/>
</dbReference>
<keyword evidence="2" id="KW-0479">Metal-binding</keyword>
<evidence type="ECO:0000313" key="7">
    <source>
        <dbReference type="Proteomes" id="UP000244910"/>
    </source>
</evidence>
<comment type="cofactor">
    <cofactor evidence="1">
        <name>Zn(2+)</name>
        <dbReference type="ChEBI" id="CHEBI:29105"/>
    </cofactor>
</comment>
<gene>
    <name evidence="6" type="ORF">B9W14_20710</name>
</gene>
<dbReference type="GO" id="GO:0046872">
    <property type="term" value="F:metal ion binding"/>
    <property type="evidence" value="ECO:0007669"/>
    <property type="project" value="UniProtKB-KW"/>
</dbReference>
<dbReference type="InterPro" id="IPR001279">
    <property type="entry name" value="Metallo-B-lactamas"/>
</dbReference>
<dbReference type="AlphaFoldDB" id="A0A2U8DX21"/>
<dbReference type="SUPFAM" id="SSF56281">
    <property type="entry name" value="Metallo-hydrolase/oxidoreductase"/>
    <property type="match status" value="1"/>
</dbReference>
<dbReference type="Gene3D" id="3.60.15.10">
    <property type="entry name" value="Ribonuclease Z/Hydroxyacylglutathione hydrolase-like"/>
    <property type="match status" value="1"/>
</dbReference>
<dbReference type="InterPro" id="IPR036866">
    <property type="entry name" value="RibonucZ/Hydroxyglut_hydro"/>
</dbReference>
<dbReference type="PANTHER" id="PTHR46233">
    <property type="entry name" value="HYDROXYACYLGLUTATHIONE HYDROLASE GLOC"/>
    <property type="match status" value="1"/>
</dbReference>
<dbReference type="OrthoDB" id="9802248at2"/>
<keyword evidence="7" id="KW-1185">Reference proteome</keyword>
<sequence length="201" mass="22124">MSMKIKRIPAGVYAANCYIVIDEETKDCVVMDPGGDEEDLIKAIKKENVQVKYILLTHGHADHTGAALRLKKDFNSPLCISSEDYELISKGAFMYGDIVNNIDQYIKEGDIFKVGNMDIKCIHTPGHTPGGVCFLIKDSVFTGDTLFAGSIGRTDFQGGNFDAIIKSIKEKLMVLGDEIKVFPGHGPESTIGKERLHNPFL</sequence>
<dbReference type="GO" id="GO:0016787">
    <property type="term" value="F:hydrolase activity"/>
    <property type="evidence" value="ECO:0007669"/>
    <property type="project" value="UniProtKB-KW"/>
</dbReference>
<accession>A0A2U8DX21</accession>
<reference evidence="7" key="1">
    <citation type="submission" date="2017-04" db="EMBL/GenBank/DDBJ databases">
        <authorList>
            <person name="Song Y."/>
            <person name="Cho B.-K."/>
        </authorList>
    </citation>
    <scope>NUCLEOTIDE SEQUENCE [LARGE SCALE GENOMIC DNA]</scope>
    <source>
        <strain evidence="7">SL1</strain>
    </source>
</reference>
<evidence type="ECO:0000256" key="3">
    <source>
        <dbReference type="ARBA" id="ARBA00022801"/>
    </source>
</evidence>